<dbReference type="AlphaFoldDB" id="A0A6A4F6U5"/>
<dbReference type="GO" id="GO:0003676">
    <property type="term" value="F:nucleic acid binding"/>
    <property type="evidence" value="ECO:0007669"/>
    <property type="project" value="InterPro"/>
</dbReference>
<dbReference type="EMBL" id="QXFT01000537">
    <property type="protein sequence ID" value="KAE9341320.1"/>
    <property type="molecule type" value="Genomic_DNA"/>
</dbReference>
<name>A0A6A4F6U5_9STRA</name>
<keyword evidence="7" id="KW-1185">Reference proteome</keyword>
<organism evidence="5 7">
    <name type="scientific">Phytophthora rubi</name>
    <dbReference type="NCBI Taxonomy" id="129364"/>
    <lineage>
        <taxon>Eukaryota</taxon>
        <taxon>Sar</taxon>
        <taxon>Stramenopiles</taxon>
        <taxon>Oomycota</taxon>
        <taxon>Peronosporomycetes</taxon>
        <taxon>Peronosporales</taxon>
        <taxon>Peronosporaceae</taxon>
        <taxon>Phytophthora</taxon>
    </lineage>
</organism>
<dbReference type="Proteomes" id="UP000429607">
    <property type="component" value="Unassembled WGS sequence"/>
</dbReference>
<evidence type="ECO:0000313" key="8">
    <source>
        <dbReference type="Proteomes" id="UP000435112"/>
    </source>
</evidence>
<accession>A0A6A4F6U5</accession>
<reference evidence="5 7" key="1">
    <citation type="submission" date="2018-08" db="EMBL/GenBank/DDBJ databases">
        <title>Genomic investigation of the strawberry pathogen Phytophthora fragariae indicates pathogenicity is determined by transcriptional variation in three key races.</title>
        <authorList>
            <person name="Adams T.M."/>
            <person name="Armitage A.D."/>
            <person name="Sobczyk M.K."/>
            <person name="Bates H.J."/>
            <person name="Dunwell J.M."/>
            <person name="Nellist C.F."/>
            <person name="Harrison R.J."/>
        </authorList>
    </citation>
    <scope>NUCLEOTIDE SEQUENCE [LARGE SCALE GENOMIC DNA]</scope>
    <source>
        <strain evidence="4 6">SCRP249</strain>
        <strain evidence="3 8">SCRP324</strain>
        <strain evidence="5 7">SCRP333</strain>
    </source>
</reference>
<dbReference type="Proteomes" id="UP000434957">
    <property type="component" value="Unassembled WGS sequence"/>
</dbReference>
<dbReference type="Proteomes" id="UP000435112">
    <property type="component" value="Unassembled WGS sequence"/>
</dbReference>
<dbReference type="Pfam" id="PF03732">
    <property type="entry name" value="Retrotrans_gag"/>
    <property type="match status" value="1"/>
</dbReference>
<sequence length="343" mass="37645">MAASFEGEALLWYDTVEDSFDSRQDQTFANLSNLMKDLYMVTRSNPEVVARLRLRKQQRDEPLVEYAQKLREIASSNPVDKEWMLDAFLSGLSNSWSATLFRGHKPATLNAAVNAALDEVGEYSESYGVGLGVAMAQHNRRVVAAGHTPVATMNVGGMQLFRSGDLGSVLTGYEGFVIAAGEPTRYDAEGRLVVVRNKAQTGQWNSSVIPMGSPTQVAHSQRTDVQGGGKSERRPGKTMEMEARDSGQQQPPQRSGGGQVFADPLTSKEARLANLRRWEMSKRKTTVSYSKEGDMCYYCHQLGHHLHECELKRADLENDNPVVDQNDGNNGSSAAGEGNTQPA</sequence>
<gene>
    <name evidence="4" type="ORF">PR001_g9728</name>
    <name evidence="3" type="ORF">PR002_g9828</name>
    <name evidence="5" type="ORF">PR003_g10052</name>
</gene>
<feature type="region of interest" description="Disordered" evidence="1">
    <location>
        <begin position="205"/>
        <end position="266"/>
    </location>
</feature>
<evidence type="ECO:0000259" key="2">
    <source>
        <dbReference type="Pfam" id="PF03732"/>
    </source>
</evidence>
<evidence type="ECO:0000313" key="3">
    <source>
        <dbReference type="EMBL" id="KAE9030680.1"/>
    </source>
</evidence>
<dbReference type="SUPFAM" id="SSF57756">
    <property type="entry name" value="Retrovirus zinc finger-like domains"/>
    <property type="match status" value="1"/>
</dbReference>
<evidence type="ECO:0000313" key="4">
    <source>
        <dbReference type="EMBL" id="KAE9034455.1"/>
    </source>
</evidence>
<dbReference type="InterPro" id="IPR036875">
    <property type="entry name" value="Znf_CCHC_sf"/>
</dbReference>
<dbReference type="EMBL" id="QXFV01000548">
    <property type="protein sequence ID" value="KAE9034455.1"/>
    <property type="molecule type" value="Genomic_DNA"/>
</dbReference>
<dbReference type="InterPro" id="IPR005162">
    <property type="entry name" value="Retrotrans_gag_dom"/>
</dbReference>
<feature type="region of interest" description="Disordered" evidence="1">
    <location>
        <begin position="318"/>
        <end position="343"/>
    </location>
</feature>
<proteinExistence type="predicted"/>
<evidence type="ECO:0000256" key="1">
    <source>
        <dbReference type="SAM" id="MobiDB-lite"/>
    </source>
</evidence>
<feature type="compositionally biased region" description="Basic and acidic residues" evidence="1">
    <location>
        <begin position="230"/>
        <end position="245"/>
    </location>
</feature>
<evidence type="ECO:0000313" key="6">
    <source>
        <dbReference type="Proteomes" id="UP000429607"/>
    </source>
</evidence>
<dbReference type="GO" id="GO:0008270">
    <property type="term" value="F:zinc ion binding"/>
    <property type="evidence" value="ECO:0007669"/>
    <property type="project" value="InterPro"/>
</dbReference>
<feature type="domain" description="Retrotransposon gag" evidence="2">
    <location>
        <begin position="3"/>
        <end position="93"/>
    </location>
</feature>
<dbReference type="OrthoDB" id="121552at2759"/>
<evidence type="ECO:0000313" key="5">
    <source>
        <dbReference type="EMBL" id="KAE9341320.1"/>
    </source>
</evidence>
<dbReference type="EMBL" id="QXFU01000536">
    <property type="protein sequence ID" value="KAE9030680.1"/>
    <property type="molecule type" value="Genomic_DNA"/>
</dbReference>
<comment type="caution">
    <text evidence="5">The sequence shown here is derived from an EMBL/GenBank/DDBJ whole genome shotgun (WGS) entry which is preliminary data.</text>
</comment>
<evidence type="ECO:0000313" key="7">
    <source>
        <dbReference type="Proteomes" id="UP000434957"/>
    </source>
</evidence>
<feature type="compositionally biased region" description="Polar residues" evidence="1">
    <location>
        <begin position="205"/>
        <end position="224"/>
    </location>
</feature>
<feature type="compositionally biased region" description="Low complexity" evidence="1">
    <location>
        <begin position="326"/>
        <end position="343"/>
    </location>
</feature>
<protein>
    <recommendedName>
        <fullName evidence="2">Retrotransposon gag domain-containing protein</fullName>
    </recommendedName>
</protein>